<reference evidence="3" key="1">
    <citation type="submission" date="2016-06" db="EMBL/GenBank/DDBJ databases">
        <authorList>
            <person name="Varghese N."/>
        </authorList>
    </citation>
    <scope>NUCLEOTIDE SEQUENCE [LARGE SCALE GENOMIC DNA]</scope>
    <source>
        <strain evidence="3">DSM 45344</strain>
    </source>
</reference>
<evidence type="ECO:0000313" key="2">
    <source>
        <dbReference type="EMBL" id="SBV28310.1"/>
    </source>
</evidence>
<evidence type="ECO:0000313" key="3">
    <source>
        <dbReference type="Proteomes" id="UP000199393"/>
    </source>
</evidence>
<dbReference type="OrthoDB" id="4736406at2"/>
<name>A0A1C3N6W5_9ACTN</name>
<gene>
    <name evidence="2" type="ORF">GA0070620_3851</name>
</gene>
<organism evidence="2 3">
    <name type="scientific">Micromonospora krabiensis</name>
    <dbReference type="NCBI Taxonomy" id="307121"/>
    <lineage>
        <taxon>Bacteria</taxon>
        <taxon>Bacillati</taxon>
        <taxon>Actinomycetota</taxon>
        <taxon>Actinomycetes</taxon>
        <taxon>Micromonosporales</taxon>
        <taxon>Micromonosporaceae</taxon>
        <taxon>Micromonospora</taxon>
    </lineage>
</organism>
<dbReference type="RefSeq" id="WP_091592802.1">
    <property type="nucleotide sequence ID" value="NZ_JBHRWG010000004.1"/>
</dbReference>
<protein>
    <recommendedName>
        <fullName evidence="1">Type II CBASS E2 protein domain-containing protein</fullName>
    </recommendedName>
</protein>
<accession>A0A1C3N6W5</accession>
<dbReference type="Pfam" id="PF26395">
    <property type="entry name" value="E2-CBASS"/>
    <property type="match status" value="1"/>
</dbReference>
<keyword evidence="3" id="KW-1185">Reference proteome</keyword>
<feature type="domain" description="Type II CBASS E2 protein" evidence="1">
    <location>
        <begin position="14"/>
        <end position="133"/>
    </location>
</feature>
<dbReference type="InterPro" id="IPR058588">
    <property type="entry name" value="E2-CBASS"/>
</dbReference>
<evidence type="ECO:0000259" key="1">
    <source>
        <dbReference type="Pfam" id="PF26395"/>
    </source>
</evidence>
<dbReference type="STRING" id="307121.GA0070620_3851"/>
<dbReference type="Proteomes" id="UP000199393">
    <property type="component" value="Chromosome I"/>
</dbReference>
<dbReference type="EMBL" id="LT598496">
    <property type="protein sequence ID" value="SBV28310.1"/>
    <property type="molecule type" value="Genomic_DNA"/>
</dbReference>
<sequence length="138" mass="15194">MASTPTRAVNLRRQLAAITALLPDAVGAVHRGELTCIIRLQPSPASQIYTVRLTYRHGRRPEVMVTDPPLARHAGAAALPHVYAGDELCLYYPGQWKQDMFLAATVVPWAAEWLMHYEIWLVTGRWTGGGHTHAGAGQ</sequence>
<dbReference type="AlphaFoldDB" id="A0A1C3N6W5"/>
<proteinExistence type="predicted"/>